<accession>A0ABX1TPA9</accession>
<protein>
    <recommendedName>
        <fullName evidence="3">Metallophosphoesterase</fullName>
    </recommendedName>
</protein>
<proteinExistence type="predicted"/>
<dbReference type="Proteomes" id="UP000760480">
    <property type="component" value="Unassembled WGS sequence"/>
</dbReference>
<dbReference type="Gene3D" id="3.60.21.10">
    <property type="match status" value="1"/>
</dbReference>
<reference evidence="1 2" key="1">
    <citation type="submission" date="2019-03" db="EMBL/GenBank/DDBJ databases">
        <title>Metabolic reconstructions from genomes of highly enriched 'Candidatus Accumulibacter' and 'Candidatus Competibacter' bioreactor populations.</title>
        <authorList>
            <person name="Annavajhala M.K."/>
            <person name="Welles L."/>
            <person name="Abbas B."/>
            <person name="Sorokin D."/>
            <person name="Park H."/>
            <person name="Van Loosdrecht M."/>
            <person name="Chandran K."/>
        </authorList>
    </citation>
    <scope>NUCLEOTIDE SEQUENCE [LARGE SCALE GENOMIC DNA]</scope>
    <source>
        <strain evidence="1 2">SBR_G</strain>
    </source>
</reference>
<evidence type="ECO:0000313" key="2">
    <source>
        <dbReference type="Proteomes" id="UP000760480"/>
    </source>
</evidence>
<dbReference type="RefSeq" id="WP_169250554.1">
    <property type="nucleotide sequence ID" value="NZ_SPMZ01000084.1"/>
</dbReference>
<keyword evidence="2" id="KW-1185">Reference proteome</keyword>
<gene>
    <name evidence="1" type="ORF">E4P82_20010</name>
</gene>
<dbReference type="SUPFAM" id="SSF56300">
    <property type="entry name" value="Metallo-dependent phosphatases"/>
    <property type="match status" value="1"/>
</dbReference>
<comment type="caution">
    <text evidence="1">The sequence shown here is derived from an EMBL/GenBank/DDBJ whole genome shotgun (WGS) entry which is preliminary data.</text>
</comment>
<evidence type="ECO:0008006" key="3">
    <source>
        <dbReference type="Google" id="ProtNLM"/>
    </source>
</evidence>
<evidence type="ECO:0000313" key="1">
    <source>
        <dbReference type="EMBL" id="NMQ21283.1"/>
    </source>
</evidence>
<dbReference type="InterPro" id="IPR029052">
    <property type="entry name" value="Metallo-depent_PP-like"/>
</dbReference>
<dbReference type="EMBL" id="SPMZ01000084">
    <property type="protein sequence ID" value="NMQ21283.1"/>
    <property type="molecule type" value="Genomic_DNA"/>
</dbReference>
<sequence length="314" mass="33810">MSEQPGRSCPLRYRHGAAALATAPERVADTLYVIGGLYGNRLALATVEALAAAESGPVTLCFNGDFHWFDVDDAAFAEVNQRVLRHAALLGNVEAELLVEGEEAGCGCAYPSTVDAGIVERSNRIHAKLKATARRHPEMLAGLRELPMFARYRVGKLRVGVVHGDAEALAGWRFDANALDDPANRTWLAAAFLAANVEVFASSHTCLPVCRRFEFDDRAGWVINNGSAGMANFADTRFGVVTRIGVAPSPHPRLYGGTLGGVHIDALALAFDADRWEREFLASWPPESPAHVSHFARIRHGPAHEPASAAPRAS</sequence>
<organism evidence="1 2">
    <name type="scientific">Candidatus Competibacter phosphatis</name>
    <dbReference type="NCBI Taxonomy" id="221280"/>
    <lineage>
        <taxon>Bacteria</taxon>
        <taxon>Pseudomonadati</taxon>
        <taxon>Pseudomonadota</taxon>
        <taxon>Gammaproteobacteria</taxon>
        <taxon>Candidatus Competibacteraceae</taxon>
        <taxon>Candidatus Competibacter</taxon>
    </lineage>
</organism>
<name>A0ABX1TPA9_9GAMM</name>